<sequence>MADGPLLSLDLPRCFPPVTDKGSALWLTHSPDFGRVSETDLRGRVLGGGALRGAGGGEIGGRVGPDQNSKKTRRGRDQGRDIRREK</sequence>
<gene>
    <name evidence="2" type="primary">Hypp5706</name>
    <name evidence="2" type="ORF">BLAG_LOCUS3463</name>
</gene>
<organism evidence="2 3">
    <name type="scientific">Branchiostoma lanceolatum</name>
    <name type="common">Common lancelet</name>
    <name type="synonym">Amphioxus lanceolatum</name>
    <dbReference type="NCBI Taxonomy" id="7740"/>
    <lineage>
        <taxon>Eukaryota</taxon>
        <taxon>Metazoa</taxon>
        <taxon>Chordata</taxon>
        <taxon>Cephalochordata</taxon>
        <taxon>Leptocardii</taxon>
        <taxon>Amphioxiformes</taxon>
        <taxon>Branchiostomatidae</taxon>
        <taxon>Branchiostoma</taxon>
    </lineage>
</organism>
<keyword evidence="3" id="KW-1185">Reference proteome</keyword>
<dbReference type="EMBL" id="OV696695">
    <property type="protein sequence ID" value="CAH1239082.1"/>
    <property type="molecule type" value="Genomic_DNA"/>
</dbReference>
<accession>A0A8J9VGS5</accession>
<proteinExistence type="predicted"/>
<feature type="compositionally biased region" description="Basic and acidic residues" evidence="1">
    <location>
        <begin position="75"/>
        <end position="86"/>
    </location>
</feature>
<feature type="compositionally biased region" description="Gly residues" evidence="1">
    <location>
        <begin position="49"/>
        <end position="63"/>
    </location>
</feature>
<dbReference type="AlphaFoldDB" id="A0A8J9VGS5"/>
<protein>
    <submittedName>
        <fullName evidence="2">Hypp5706 protein</fullName>
    </submittedName>
</protein>
<dbReference type="Proteomes" id="UP000838412">
    <property type="component" value="Chromosome 10"/>
</dbReference>
<evidence type="ECO:0000313" key="3">
    <source>
        <dbReference type="Proteomes" id="UP000838412"/>
    </source>
</evidence>
<name>A0A8J9VGS5_BRALA</name>
<feature type="region of interest" description="Disordered" evidence="1">
    <location>
        <begin position="49"/>
        <end position="86"/>
    </location>
</feature>
<reference evidence="2" key="1">
    <citation type="submission" date="2022-01" db="EMBL/GenBank/DDBJ databases">
        <authorList>
            <person name="Braso-Vives M."/>
        </authorList>
    </citation>
    <scope>NUCLEOTIDE SEQUENCE</scope>
</reference>
<evidence type="ECO:0000256" key="1">
    <source>
        <dbReference type="SAM" id="MobiDB-lite"/>
    </source>
</evidence>
<evidence type="ECO:0000313" key="2">
    <source>
        <dbReference type="EMBL" id="CAH1239082.1"/>
    </source>
</evidence>